<feature type="binding site" evidence="13">
    <location>
        <position position="298"/>
    </location>
    <ligand>
        <name>NAD(+)</name>
        <dbReference type="ChEBI" id="CHEBI:57540"/>
    </ligand>
</feature>
<dbReference type="EC" id="1.6.1.1" evidence="4"/>
<evidence type="ECO:0000256" key="1">
    <source>
        <dbReference type="ARBA" id="ARBA00002842"/>
    </source>
</evidence>
<feature type="compositionally biased region" description="Low complexity" evidence="14">
    <location>
        <begin position="1"/>
        <end position="10"/>
    </location>
</feature>
<dbReference type="PRINTS" id="PR00368">
    <property type="entry name" value="FADPNR"/>
</dbReference>
<dbReference type="PIRSF" id="PIRSF000350">
    <property type="entry name" value="Mercury_reductase_MerA"/>
    <property type="match status" value="1"/>
</dbReference>
<dbReference type="Gene3D" id="3.30.390.30">
    <property type="match status" value="1"/>
</dbReference>
<dbReference type="PANTHER" id="PTHR22912">
    <property type="entry name" value="DISULFIDE OXIDOREDUCTASE"/>
    <property type="match status" value="1"/>
</dbReference>
<dbReference type="GO" id="GO:0005829">
    <property type="term" value="C:cytosol"/>
    <property type="evidence" value="ECO:0007669"/>
    <property type="project" value="TreeGrafter"/>
</dbReference>
<feature type="binding site" evidence="13">
    <location>
        <begin position="174"/>
        <end position="176"/>
    </location>
    <ligand>
        <name>FAD</name>
        <dbReference type="ChEBI" id="CHEBI:57692"/>
    </ligand>
</feature>
<evidence type="ECO:0000256" key="3">
    <source>
        <dbReference type="ARBA" id="ARBA00007532"/>
    </source>
</evidence>
<feature type="domain" description="Pyridine nucleotide-disulphide oxidoreductase dimerisation" evidence="15">
    <location>
        <begin position="374"/>
        <end position="485"/>
    </location>
</feature>
<evidence type="ECO:0000256" key="5">
    <source>
        <dbReference type="ARBA" id="ARBA00016603"/>
    </source>
</evidence>
<evidence type="ECO:0000256" key="7">
    <source>
        <dbReference type="ARBA" id="ARBA00022630"/>
    </source>
</evidence>
<feature type="binding site" evidence="13">
    <location>
        <begin position="211"/>
        <end position="218"/>
    </location>
    <ligand>
        <name>NAD(+)</name>
        <dbReference type="ChEBI" id="CHEBI:57540"/>
    </ligand>
</feature>
<evidence type="ECO:0000313" key="18">
    <source>
        <dbReference type="Proteomes" id="UP000316213"/>
    </source>
</evidence>
<feature type="binding site" evidence="13">
    <location>
        <position position="339"/>
    </location>
    <ligand>
        <name>FAD</name>
        <dbReference type="ChEBI" id="CHEBI:57692"/>
    </ligand>
</feature>
<evidence type="ECO:0000256" key="11">
    <source>
        <dbReference type="ARBA" id="ARBA00023027"/>
    </source>
</evidence>
<dbReference type="Proteomes" id="UP000316213">
    <property type="component" value="Unassembled WGS sequence"/>
</dbReference>
<evidence type="ECO:0000256" key="2">
    <source>
        <dbReference type="ARBA" id="ARBA00004496"/>
    </source>
</evidence>
<keyword evidence="13" id="KW-0547">Nucleotide-binding</keyword>
<reference evidence="17 18" key="1">
    <citation type="submission" date="2019-02" db="EMBL/GenBank/DDBJ databases">
        <title>Deep-cultivation of Planctomycetes and their phenomic and genomic characterization uncovers novel biology.</title>
        <authorList>
            <person name="Wiegand S."/>
            <person name="Jogler M."/>
            <person name="Boedeker C."/>
            <person name="Pinto D."/>
            <person name="Vollmers J."/>
            <person name="Rivas-Marin E."/>
            <person name="Kohn T."/>
            <person name="Peeters S.H."/>
            <person name="Heuer A."/>
            <person name="Rast P."/>
            <person name="Oberbeckmann S."/>
            <person name="Bunk B."/>
            <person name="Jeske O."/>
            <person name="Meyerdierks A."/>
            <person name="Storesund J.E."/>
            <person name="Kallscheuer N."/>
            <person name="Luecker S."/>
            <person name="Lage O.M."/>
            <person name="Pohl T."/>
            <person name="Merkel B.J."/>
            <person name="Hornburger P."/>
            <person name="Mueller R.-W."/>
            <person name="Bruemmer F."/>
            <person name="Labrenz M."/>
            <person name="Spormann A.M."/>
            <person name="Op Den Camp H."/>
            <person name="Overmann J."/>
            <person name="Amann R."/>
            <person name="Jetten M.S.M."/>
            <person name="Mascher T."/>
            <person name="Medema M.H."/>
            <person name="Devos D.P."/>
            <person name="Kaster A.-K."/>
            <person name="Ovreas L."/>
            <person name="Rohde M."/>
            <person name="Galperin M.Y."/>
            <person name="Jogler C."/>
        </authorList>
    </citation>
    <scope>NUCLEOTIDE SEQUENCE [LARGE SCALE GENOMIC DNA]</scope>
    <source>
        <strain evidence="17 18">Pla100</strain>
    </source>
</reference>
<dbReference type="AlphaFoldDB" id="A0A5C6A8N3"/>
<keyword evidence="18" id="KW-1185">Reference proteome</keyword>
<dbReference type="PRINTS" id="PR00411">
    <property type="entry name" value="PNDRDTASEI"/>
</dbReference>
<dbReference type="OrthoDB" id="230580at2"/>
<dbReference type="GO" id="GO:0006103">
    <property type="term" value="P:2-oxoglutarate metabolic process"/>
    <property type="evidence" value="ECO:0007669"/>
    <property type="project" value="TreeGrafter"/>
</dbReference>
<comment type="cofactor">
    <cofactor evidence="13">
        <name>FAD</name>
        <dbReference type="ChEBI" id="CHEBI:57692"/>
    </cofactor>
    <text evidence="13">Binds 1 FAD per subunit.</text>
</comment>
<dbReference type="InterPro" id="IPR001100">
    <property type="entry name" value="Pyr_nuc-diS_OxRdtase"/>
</dbReference>
<keyword evidence="8 13" id="KW-0274">FAD</keyword>
<dbReference type="InterPro" id="IPR023753">
    <property type="entry name" value="FAD/NAD-binding_dom"/>
</dbReference>
<dbReference type="Gene3D" id="3.50.50.60">
    <property type="entry name" value="FAD/NAD(P)-binding domain"/>
    <property type="match status" value="2"/>
</dbReference>
<dbReference type="PANTHER" id="PTHR22912:SF93">
    <property type="entry name" value="SOLUBLE PYRIDINE NUCLEOTIDE TRANSHYDROGENASE"/>
    <property type="match status" value="1"/>
</dbReference>
<dbReference type="GO" id="GO:0004148">
    <property type="term" value="F:dihydrolipoyl dehydrogenase (NADH) activity"/>
    <property type="evidence" value="ECO:0007669"/>
    <property type="project" value="TreeGrafter"/>
</dbReference>
<dbReference type="SUPFAM" id="SSF55424">
    <property type="entry name" value="FAD/NAD-linked reductases, dimerisation (C-terminal) domain"/>
    <property type="match status" value="1"/>
</dbReference>
<evidence type="ECO:0000256" key="9">
    <source>
        <dbReference type="ARBA" id="ARBA00022857"/>
    </source>
</evidence>
<comment type="subcellular location">
    <subcellularLocation>
        <location evidence="2">Cytoplasm</location>
    </subcellularLocation>
</comment>
<dbReference type="NCBIfam" id="NF003585">
    <property type="entry name" value="PRK05249.1"/>
    <property type="match status" value="1"/>
</dbReference>
<evidence type="ECO:0000256" key="13">
    <source>
        <dbReference type="PIRSR" id="PIRSR000350-3"/>
    </source>
</evidence>
<dbReference type="EMBL" id="SJPM01000006">
    <property type="protein sequence ID" value="TWT95655.1"/>
    <property type="molecule type" value="Genomic_DNA"/>
</dbReference>
<comment type="similarity">
    <text evidence="3">Belongs to the class-I pyridine nucleotide-disulfide oxidoreductase family.</text>
</comment>
<dbReference type="RefSeq" id="WP_146578695.1">
    <property type="nucleotide sequence ID" value="NZ_SJPM01000006.1"/>
</dbReference>
<dbReference type="FunFam" id="3.50.50.60:FF:000008">
    <property type="entry name" value="Soluble pyridine nucleotide transhydrogenase"/>
    <property type="match status" value="1"/>
</dbReference>
<evidence type="ECO:0000256" key="6">
    <source>
        <dbReference type="ARBA" id="ARBA00022490"/>
    </source>
</evidence>
<evidence type="ECO:0000259" key="16">
    <source>
        <dbReference type="Pfam" id="PF07992"/>
    </source>
</evidence>
<evidence type="ECO:0000313" key="17">
    <source>
        <dbReference type="EMBL" id="TWT95655.1"/>
    </source>
</evidence>
<comment type="caution">
    <text evidence="17">The sequence shown here is derived from an EMBL/GenBank/DDBJ whole genome shotgun (WGS) entry which is preliminary data.</text>
</comment>
<dbReference type="InterPro" id="IPR050151">
    <property type="entry name" value="Class-I_Pyr_Nuc-Dis_Oxidored"/>
</dbReference>
<protein>
    <recommendedName>
        <fullName evidence="5">Soluble pyridine nucleotide transhydrogenase</fullName>
        <ecNumber evidence="4">1.6.1.1</ecNumber>
    </recommendedName>
    <alternativeName>
        <fullName evidence="12">NAD(P)(+) transhydrogenase [B-specific]</fullName>
    </alternativeName>
</protein>
<keyword evidence="10 17" id="KW-0560">Oxidoreductase</keyword>
<feature type="binding site" evidence="13">
    <location>
        <position position="86"/>
    </location>
    <ligand>
        <name>FAD</name>
        <dbReference type="ChEBI" id="CHEBI:57692"/>
    </ligand>
</feature>
<keyword evidence="9" id="KW-0521">NADP</keyword>
<evidence type="ECO:0000256" key="14">
    <source>
        <dbReference type="SAM" id="MobiDB-lite"/>
    </source>
</evidence>
<comment type="function">
    <text evidence="1">Conversion of NADPH, generated by peripheral catabolic pathways, to NADH, which can enter the respiratory chain for energy generation.</text>
</comment>
<evidence type="ECO:0000256" key="8">
    <source>
        <dbReference type="ARBA" id="ARBA00022827"/>
    </source>
</evidence>
<dbReference type="InterPro" id="IPR016156">
    <property type="entry name" value="FAD/NAD-linked_Rdtase_dimer_sf"/>
</dbReference>
<dbReference type="Pfam" id="PF07992">
    <property type="entry name" value="Pyr_redox_2"/>
    <property type="match status" value="1"/>
</dbReference>
<evidence type="ECO:0000256" key="12">
    <source>
        <dbReference type="ARBA" id="ARBA00031183"/>
    </source>
</evidence>
<organism evidence="17 18">
    <name type="scientific">Neorhodopirellula pilleata</name>
    <dbReference type="NCBI Taxonomy" id="2714738"/>
    <lineage>
        <taxon>Bacteria</taxon>
        <taxon>Pseudomonadati</taxon>
        <taxon>Planctomycetota</taxon>
        <taxon>Planctomycetia</taxon>
        <taxon>Pirellulales</taxon>
        <taxon>Pirellulaceae</taxon>
        <taxon>Neorhodopirellula</taxon>
    </lineage>
</organism>
<evidence type="ECO:0000259" key="15">
    <source>
        <dbReference type="Pfam" id="PF02852"/>
    </source>
</evidence>
<evidence type="ECO:0000256" key="10">
    <source>
        <dbReference type="ARBA" id="ARBA00023002"/>
    </source>
</evidence>
<evidence type="ECO:0000256" key="4">
    <source>
        <dbReference type="ARBA" id="ARBA00012772"/>
    </source>
</evidence>
<dbReference type="FunFam" id="3.30.390.30:FF:000002">
    <property type="entry name" value="Soluble pyridine nucleotide transhydrogenase"/>
    <property type="match status" value="1"/>
</dbReference>
<feature type="domain" description="FAD/NAD(P)-binding" evidence="16">
    <location>
        <begin position="39"/>
        <end position="354"/>
    </location>
</feature>
<dbReference type="Pfam" id="PF02852">
    <property type="entry name" value="Pyr_redox_dim"/>
    <property type="match status" value="1"/>
</dbReference>
<feature type="region of interest" description="Disordered" evidence="14">
    <location>
        <begin position="1"/>
        <end position="34"/>
    </location>
</feature>
<proteinExistence type="inferred from homology"/>
<dbReference type="InterPro" id="IPR036188">
    <property type="entry name" value="FAD/NAD-bd_sf"/>
</dbReference>
<dbReference type="GO" id="GO:0050660">
    <property type="term" value="F:flavin adenine dinucleotide binding"/>
    <property type="evidence" value="ECO:0007669"/>
    <property type="project" value="TreeGrafter"/>
</dbReference>
<accession>A0A5C6A8N3</accession>
<dbReference type="GO" id="GO:0003957">
    <property type="term" value="F:NAD(P)+ transhydrogenase (Si-specific) activity"/>
    <property type="evidence" value="ECO:0007669"/>
    <property type="project" value="UniProtKB-EC"/>
</dbReference>
<gene>
    <name evidence="17" type="primary">sthA</name>
    <name evidence="17" type="ORF">Pla100_32960</name>
</gene>
<keyword evidence="6" id="KW-0963">Cytoplasm</keyword>
<keyword evidence="7" id="KW-0285">Flavoprotein</keyword>
<keyword evidence="11 13" id="KW-0520">NAD</keyword>
<dbReference type="SUPFAM" id="SSF51905">
    <property type="entry name" value="FAD/NAD(P)-binding domain"/>
    <property type="match status" value="1"/>
</dbReference>
<name>A0A5C6A8N3_9BACT</name>
<sequence>MTNTDTATETVTDEVVRDPQAHYPENSPQPVAPPPKFDYDLFVIGTGPGGEGAAMQAAKGGMKVGVAERYRQIGGGCTHWGTIPSKALRYAVTSTMKSLKNPVMRELGFSVAPTMEQLNRGTQTIIGRQVSMRQSFYDRNGVPIHRGQCRFLDEHTVTIDHGEPITAAHFVISTGSRPYRPAGVDFTHPRIFDSDTILSMQEKPTSITVYGAGVIGTEYASMFRNLGIKVNLINTREKLLEFLDDEIIDALSYHLRDQGVIIRHNEQMDKIEGRPDGVILHLKSGKVLKTDVFLWANGRQGNTDDLGLENIPVEANSRGQVVVDEHFQTCLPHIYAVGDVIGIPSLASAAYTQGRSAGMHMLGQASGNLRLHDIPTGIYTSPEISSVGATERELTDKCVPYEVGQAQFRSLARAQITGETTGMLKLLFHRETKEILGVHCFGANASEIVHIGQAIMNQPGKQNTIEYFIETTFNYPTMAEAYRVAALNGINRLF</sequence>
<dbReference type="InterPro" id="IPR004099">
    <property type="entry name" value="Pyr_nucl-diS_OxRdtase_dimer"/>
</dbReference>